<feature type="transmembrane region" description="Helical" evidence="9">
    <location>
        <begin position="198"/>
        <end position="220"/>
    </location>
</feature>
<dbReference type="Proteomes" id="UP000051845">
    <property type="component" value="Unassembled WGS sequence"/>
</dbReference>
<evidence type="ECO:0000313" key="12">
    <source>
        <dbReference type="Proteomes" id="UP000051845"/>
    </source>
</evidence>
<feature type="region of interest" description="Disordered" evidence="8">
    <location>
        <begin position="466"/>
        <end position="487"/>
    </location>
</feature>
<dbReference type="InterPro" id="IPR011701">
    <property type="entry name" value="MFS"/>
</dbReference>
<protein>
    <submittedName>
        <fullName evidence="11">Major facilitator superfamily permease</fullName>
    </submittedName>
</protein>
<evidence type="ECO:0000256" key="6">
    <source>
        <dbReference type="ARBA" id="ARBA00022989"/>
    </source>
</evidence>
<keyword evidence="5 9" id="KW-0812">Transmembrane</keyword>
<feature type="transmembrane region" description="Helical" evidence="9">
    <location>
        <begin position="271"/>
        <end position="293"/>
    </location>
</feature>
<dbReference type="InterPro" id="IPR004638">
    <property type="entry name" value="EmrB-like"/>
</dbReference>
<dbReference type="GO" id="GO:0022857">
    <property type="term" value="F:transmembrane transporter activity"/>
    <property type="evidence" value="ECO:0007669"/>
    <property type="project" value="InterPro"/>
</dbReference>
<comment type="caution">
    <text evidence="11">The sequence shown here is derived from an EMBL/GenBank/DDBJ whole genome shotgun (WGS) entry which is preliminary data.</text>
</comment>
<feature type="transmembrane region" description="Helical" evidence="9">
    <location>
        <begin position="330"/>
        <end position="353"/>
    </location>
</feature>
<keyword evidence="3" id="KW-0813">Transport</keyword>
<keyword evidence="6 9" id="KW-1133">Transmembrane helix</keyword>
<dbReference type="Gene3D" id="1.20.1250.20">
    <property type="entry name" value="MFS general substrate transporter like domains"/>
    <property type="match status" value="2"/>
</dbReference>
<feature type="transmembrane region" description="Helical" evidence="9">
    <location>
        <begin position="299"/>
        <end position="318"/>
    </location>
</feature>
<accession>A0A0R2B6X1</accession>
<evidence type="ECO:0000259" key="10">
    <source>
        <dbReference type="PROSITE" id="PS50850"/>
    </source>
</evidence>
<dbReference type="PROSITE" id="PS50850">
    <property type="entry name" value="MFS"/>
    <property type="match status" value="1"/>
</dbReference>
<dbReference type="PATRIC" id="fig|1423733.4.peg.2916"/>
<gene>
    <name evidence="11" type="ORF">FC82_GL002791</name>
</gene>
<evidence type="ECO:0000256" key="9">
    <source>
        <dbReference type="SAM" id="Phobius"/>
    </source>
</evidence>
<dbReference type="Pfam" id="PF07690">
    <property type="entry name" value="MFS_1"/>
    <property type="match status" value="1"/>
</dbReference>
<feature type="transmembrane region" description="Helical" evidence="9">
    <location>
        <begin position="48"/>
        <end position="70"/>
    </location>
</feature>
<dbReference type="InterPro" id="IPR036259">
    <property type="entry name" value="MFS_trans_sf"/>
</dbReference>
<evidence type="ECO:0000256" key="3">
    <source>
        <dbReference type="ARBA" id="ARBA00022448"/>
    </source>
</evidence>
<dbReference type="PRINTS" id="PR01036">
    <property type="entry name" value="TCRTETB"/>
</dbReference>
<feature type="transmembrane region" description="Helical" evidence="9">
    <location>
        <begin position="77"/>
        <end position="101"/>
    </location>
</feature>
<name>A0A0R2B6X1_SECCO</name>
<dbReference type="AlphaFoldDB" id="A0A0R2B6X1"/>
<dbReference type="GO" id="GO:0005886">
    <property type="term" value="C:plasma membrane"/>
    <property type="evidence" value="ECO:0007669"/>
    <property type="project" value="UniProtKB-SubCell"/>
</dbReference>
<evidence type="ECO:0000256" key="1">
    <source>
        <dbReference type="ARBA" id="ARBA00004651"/>
    </source>
</evidence>
<evidence type="ECO:0000256" key="4">
    <source>
        <dbReference type="ARBA" id="ARBA00022475"/>
    </source>
</evidence>
<feature type="transmembrane region" description="Helical" evidence="9">
    <location>
        <begin position="137"/>
        <end position="159"/>
    </location>
</feature>
<dbReference type="NCBIfam" id="TIGR00711">
    <property type="entry name" value="efflux_EmrB"/>
    <property type="match status" value="1"/>
</dbReference>
<dbReference type="SUPFAM" id="SSF103473">
    <property type="entry name" value="MFS general substrate transporter"/>
    <property type="match status" value="1"/>
</dbReference>
<dbReference type="RefSeq" id="WP_056997049.1">
    <property type="nucleotide sequence ID" value="NZ_AYYR01000067.1"/>
</dbReference>
<comment type="similarity">
    <text evidence="2">Belongs to the major facilitator superfamily. EmrB family.</text>
</comment>
<keyword evidence="4" id="KW-1003">Cell membrane</keyword>
<feature type="compositionally biased region" description="Basic and acidic residues" evidence="8">
    <location>
        <begin position="468"/>
        <end position="487"/>
    </location>
</feature>
<feature type="transmembrane region" description="Helical" evidence="9">
    <location>
        <begin position="401"/>
        <end position="419"/>
    </location>
</feature>
<evidence type="ECO:0000313" key="11">
    <source>
        <dbReference type="EMBL" id="KRM74848.1"/>
    </source>
</evidence>
<organism evidence="11 12">
    <name type="scientific">Secundilactobacillus collinoides DSM 20515 = JCM 1123</name>
    <dbReference type="NCBI Taxonomy" id="1423733"/>
    <lineage>
        <taxon>Bacteria</taxon>
        <taxon>Bacillati</taxon>
        <taxon>Bacillota</taxon>
        <taxon>Bacilli</taxon>
        <taxon>Lactobacillales</taxon>
        <taxon>Lactobacillaceae</taxon>
        <taxon>Secundilactobacillus</taxon>
    </lineage>
</organism>
<keyword evidence="7 9" id="KW-0472">Membrane</keyword>
<dbReference type="CDD" id="cd17503">
    <property type="entry name" value="MFS_LmrB_MDR_like"/>
    <property type="match status" value="1"/>
</dbReference>
<dbReference type="PANTHER" id="PTHR42718:SF9">
    <property type="entry name" value="MAJOR FACILITATOR SUPERFAMILY MULTIDRUG TRANSPORTER MFSC"/>
    <property type="match status" value="1"/>
</dbReference>
<dbReference type="EMBL" id="AYYR01000067">
    <property type="protein sequence ID" value="KRM74848.1"/>
    <property type="molecule type" value="Genomic_DNA"/>
</dbReference>
<sequence length="487" mass="52082">MTEKKERSFASIATILVLGAIAPMLDSTVTNVGINTIMNALHSSVNTIQWVTTAYVLALGIMVLFTGWAADRFSGKTLYIAGLSVFLAGSIVSGVAGSVTVLLVGRIIQGAGAGLIIPLLSTLLVRATGGKNLGSTMAMVGLPVVFAPILGPTIGGFIIDQLNWHWIFYINIPIVIAALILIWVMMPTFPATQKTKRFDWFSFVDLGAMFSLLIVAIINFSEHTNITHASVIWPMVAAVLLLITYVIYAWKRPANALVSLSLFKSAHFSGSVVILLMSGITVNGALFLLPLYLQNIRGLSVVWSGIYLIAQGVGMLLTRTQVGKLTDQFGARWIVIISVAITIASTLPFVWFGASTSKYLVMAMLFFRGIGQGGLTIPVMSDSFVGLPSNMISQATTATRMIQNVGSALGTAVLATVISKQMTGVLPTVAHMSSAYHMAFIWSVAFTAVAIIPAWFLSHHAKAGVSEGAEKQDHSEKTTVTEKPKTV</sequence>
<dbReference type="PANTHER" id="PTHR42718">
    <property type="entry name" value="MAJOR FACILITATOR SUPERFAMILY MULTIDRUG TRANSPORTER MFSC"/>
    <property type="match status" value="1"/>
</dbReference>
<comment type="subcellular location">
    <subcellularLocation>
        <location evidence="1">Cell membrane</location>
        <topology evidence="1">Multi-pass membrane protein</topology>
    </subcellularLocation>
</comment>
<proteinExistence type="inferred from homology"/>
<dbReference type="InterPro" id="IPR020846">
    <property type="entry name" value="MFS_dom"/>
</dbReference>
<evidence type="ECO:0000256" key="8">
    <source>
        <dbReference type="SAM" id="MobiDB-lite"/>
    </source>
</evidence>
<feature type="transmembrane region" description="Helical" evidence="9">
    <location>
        <begin position="439"/>
        <end position="457"/>
    </location>
</feature>
<evidence type="ECO:0000256" key="5">
    <source>
        <dbReference type="ARBA" id="ARBA00022692"/>
    </source>
</evidence>
<feature type="transmembrane region" description="Helical" evidence="9">
    <location>
        <begin position="165"/>
        <end position="186"/>
    </location>
</feature>
<feature type="transmembrane region" description="Helical" evidence="9">
    <location>
        <begin position="232"/>
        <end position="250"/>
    </location>
</feature>
<evidence type="ECO:0000256" key="2">
    <source>
        <dbReference type="ARBA" id="ARBA00008537"/>
    </source>
</evidence>
<evidence type="ECO:0000256" key="7">
    <source>
        <dbReference type="ARBA" id="ARBA00023136"/>
    </source>
</evidence>
<reference evidence="11 12" key="1">
    <citation type="journal article" date="2015" name="Genome Announc.">
        <title>Expanding the biotechnology potential of lactobacilli through comparative genomics of 213 strains and associated genera.</title>
        <authorList>
            <person name="Sun Z."/>
            <person name="Harris H.M."/>
            <person name="McCann A."/>
            <person name="Guo C."/>
            <person name="Argimon S."/>
            <person name="Zhang W."/>
            <person name="Yang X."/>
            <person name="Jeffery I.B."/>
            <person name="Cooney J.C."/>
            <person name="Kagawa T.F."/>
            <person name="Liu W."/>
            <person name="Song Y."/>
            <person name="Salvetti E."/>
            <person name="Wrobel A."/>
            <person name="Rasinkangas P."/>
            <person name="Parkhill J."/>
            <person name="Rea M.C."/>
            <person name="O'Sullivan O."/>
            <person name="Ritari J."/>
            <person name="Douillard F.P."/>
            <person name="Paul Ross R."/>
            <person name="Yang R."/>
            <person name="Briner A.E."/>
            <person name="Felis G.E."/>
            <person name="de Vos W.M."/>
            <person name="Barrangou R."/>
            <person name="Klaenhammer T.R."/>
            <person name="Caufield P.W."/>
            <person name="Cui Y."/>
            <person name="Zhang H."/>
            <person name="O'Toole P.W."/>
        </authorList>
    </citation>
    <scope>NUCLEOTIDE SEQUENCE [LARGE SCALE GENOMIC DNA]</scope>
    <source>
        <strain evidence="11 12">DSM 20515</strain>
    </source>
</reference>
<feature type="domain" description="Major facilitator superfamily (MFS) profile" evidence="10">
    <location>
        <begin position="12"/>
        <end position="462"/>
    </location>
</feature>